<sequence>MKYPSTLPTAHQQLLTDIIRIFSGDKRVNAIGASGSFASNQMDQYSDLDLVIAIEPAFTDEVMAERFKLVNAVPGYVEGFTGEHVGEPRLIIALYELPHSNPSLVHVDFKFVSLTDAAQRVDNTQVVWERSSLLSDIYASTEYGYPQPDCQWIEDRFWIWVHYGAGKIARGEYFEALEFLSFLRTVVLSPLALQQAGMTPSGVRTIEKRLPAFAAELKQTIATAERDTLIPAFEACMALYIRLRDKTTAKVNGRAQQLAISYFNDELKA</sequence>
<dbReference type="EMBL" id="JBHRSX010000102">
    <property type="protein sequence ID" value="MFC3204550.1"/>
    <property type="molecule type" value="Genomic_DNA"/>
</dbReference>
<dbReference type="SUPFAM" id="SSF81301">
    <property type="entry name" value="Nucleotidyltransferase"/>
    <property type="match status" value="1"/>
</dbReference>
<dbReference type="RefSeq" id="WP_123324330.1">
    <property type="nucleotide sequence ID" value="NZ_JBHRSX010000102.1"/>
</dbReference>
<comment type="caution">
    <text evidence="1">The sequence shown here is derived from an EMBL/GenBank/DDBJ whole genome shotgun (WGS) entry which is preliminary data.</text>
</comment>
<dbReference type="Gene3D" id="3.30.460.10">
    <property type="entry name" value="Beta Polymerase, domain 2"/>
    <property type="match status" value="1"/>
</dbReference>
<protein>
    <submittedName>
        <fullName evidence="1">Oxalate:formate antiporter</fullName>
    </submittedName>
</protein>
<organism evidence="1 2">
    <name type="scientific">Alteromonas oceani</name>
    <dbReference type="NCBI Taxonomy" id="2071609"/>
    <lineage>
        <taxon>Bacteria</taxon>
        <taxon>Pseudomonadati</taxon>
        <taxon>Pseudomonadota</taxon>
        <taxon>Gammaproteobacteria</taxon>
        <taxon>Alteromonadales</taxon>
        <taxon>Alteromonadaceae</taxon>
        <taxon>Alteromonas/Salinimonas group</taxon>
        <taxon>Alteromonas</taxon>
    </lineage>
</organism>
<keyword evidence="2" id="KW-1185">Reference proteome</keyword>
<gene>
    <name evidence="1" type="ORF">ACFOEW_22310</name>
</gene>
<dbReference type="Proteomes" id="UP001595477">
    <property type="component" value="Unassembled WGS sequence"/>
</dbReference>
<name>A0ABV7K557_9ALTE</name>
<dbReference type="InterPro" id="IPR043519">
    <property type="entry name" value="NT_sf"/>
</dbReference>
<evidence type="ECO:0000313" key="2">
    <source>
        <dbReference type="Proteomes" id="UP001595477"/>
    </source>
</evidence>
<accession>A0ABV7K557</accession>
<proteinExistence type="predicted"/>
<reference evidence="2" key="1">
    <citation type="journal article" date="2019" name="Int. J. Syst. Evol. Microbiol.">
        <title>The Global Catalogue of Microorganisms (GCM) 10K type strain sequencing project: providing services to taxonomists for standard genome sequencing and annotation.</title>
        <authorList>
            <consortium name="The Broad Institute Genomics Platform"/>
            <consortium name="The Broad Institute Genome Sequencing Center for Infectious Disease"/>
            <person name="Wu L."/>
            <person name="Ma J."/>
        </authorList>
    </citation>
    <scope>NUCLEOTIDE SEQUENCE [LARGE SCALE GENOMIC DNA]</scope>
    <source>
        <strain evidence="2">KCTC 52449</strain>
    </source>
</reference>
<evidence type="ECO:0000313" key="1">
    <source>
        <dbReference type="EMBL" id="MFC3204550.1"/>
    </source>
</evidence>
<dbReference type="Gene3D" id="1.20.120.330">
    <property type="entry name" value="Nucleotidyltransferases domain 2"/>
    <property type="match status" value="1"/>
</dbReference>